<sequence>MIKLQLIGHLGRDAVLKEVNGVSVLNFTVAANERFRNAAGVLQERTTWVDCSLWDRLNMAPYLLQGTMVYLEGSPKVDAYISNNTGALSGALHLRVGAIQLLSRKEEEKRKATASNIPPMPEAVQEQEMPADDLPF</sequence>
<protein>
    <recommendedName>
        <fullName evidence="2 3">Single-stranded DNA-binding protein</fullName>
    </recommendedName>
</protein>
<keyword evidence="1 2" id="KW-0238">DNA-binding</keyword>
<dbReference type="SUPFAM" id="SSF50249">
    <property type="entry name" value="Nucleic acid-binding proteins"/>
    <property type="match status" value="1"/>
</dbReference>
<dbReference type="Pfam" id="PF00436">
    <property type="entry name" value="SSB"/>
    <property type="match status" value="1"/>
</dbReference>
<dbReference type="GO" id="GO:0003697">
    <property type="term" value="F:single-stranded DNA binding"/>
    <property type="evidence" value="ECO:0007669"/>
    <property type="project" value="InterPro"/>
</dbReference>
<evidence type="ECO:0000256" key="4">
    <source>
        <dbReference type="SAM" id="MobiDB-lite"/>
    </source>
</evidence>
<dbReference type="EMBL" id="QLMA01000003">
    <property type="protein sequence ID" value="RAJ83336.1"/>
    <property type="molecule type" value="Genomic_DNA"/>
</dbReference>
<dbReference type="NCBIfam" id="TIGR00621">
    <property type="entry name" value="ssb"/>
    <property type="match status" value="1"/>
</dbReference>
<dbReference type="InterPro" id="IPR011344">
    <property type="entry name" value="ssDNA-bd"/>
</dbReference>
<dbReference type="InterPro" id="IPR012340">
    <property type="entry name" value="NA-bd_OB-fold"/>
</dbReference>
<accession>A0A327W4N8</accession>
<organism evidence="5 6">
    <name type="scientific">Chitinophaga dinghuensis</name>
    <dbReference type="NCBI Taxonomy" id="1539050"/>
    <lineage>
        <taxon>Bacteria</taxon>
        <taxon>Pseudomonadati</taxon>
        <taxon>Bacteroidota</taxon>
        <taxon>Chitinophagia</taxon>
        <taxon>Chitinophagales</taxon>
        <taxon>Chitinophagaceae</taxon>
        <taxon>Chitinophaga</taxon>
    </lineage>
</organism>
<evidence type="ECO:0000256" key="2">
    <source>
        <dbReference type="PIRNR" id="PIRNR002070"/>
    </source>
</evidence>
<keyword evidence="6" id="KW-1185">Reference proteome</keyword>
<dbReference type="GO" id="GO:0006260">
    <property type="term" value="P:DNA replication"/>
    <property type="evidence" value="ECO:0007669"/>
    <property type="project" value="InterPro"/>
</dbReference>
<evidence type="ECO:0000256" key="3">
    <source>
        <dbReference type="RuleBase" id="RU000524"/>
    </source>
</evidence>
<proteinExistence type="predicted"/>
<comment type="caution">
    <text evidence="5">The sequence shown here is derived from an EMBL/GenBank/DDBJ whole genome shotgun (WGS) entry which is preliminary data.</text>
</comment>
<dbReference type="RefSeq" id="WP_111591987.1">
    <property type="nucleotide sequence ID" value="NZ_QLMA01000003.1"/>
</dbReference>
<dbReference type="PROSITE" id="PS50935">
    <property type="entry name" value="SSB"/>
    <property type="match status" value="1"/>
</dbReference>
<dbReference type="OrthoDB" id="957856at2"/>
<dbReference type="Gene3D" id="2.40.50.140">
    <property type="entry name" value="Nucleic acid-binding proteins"/>
    <property type="match status" value="1"/>
</dbReference>
<feature type="region of interest" description="Disordered" evidence="4">
    <location>
        <begin position="106"/>
        <end position="136"/>
    </location>
</feature>
<gene>
    <name evidence="5" type="ORF">CLV59_103301</name>
</gene>
<dbReference type="AlphaFoldDB" id="A0A327W4N8"/>
<evidence type="ECO:0000256" key="1">
    <source>
        <dbReference type="ARBA" id="ARBA00023125"/>
    </source>
</evidence>
<dbReference type="PIRSF" id="PIRSF002070">
    <property type="entry name" value="SSB"/>
    <property type="match status" value="1"/>
</dbReference>
<evidence type="ECO:0000313" key="6">
    <source>
        <dbReference type="Proteomes" id="UP000249819"/>
    </source>
</evidence>
<reference evidence="5 6" key="1">
    <citation type="submission" date="2018-06" db="EMBL/GenBank/DDBJ databases">
        <title>Genomic Encyclopedia of Archaeal and Bacterial Type Strains, Phase II (KMG-II): from individual species to whole genera.</title>
        <authorList>
            <person name="Goeker M."/>
        </authorList>
    </citation>
    <scope>NUCLEOTIDE SEQUENCE [LARGE SCALE GENOMIC DNA]</scope>
    <source>
        <strain evidence="5 6">DSM 29821</strain>
    </source>
</reference>
<name>A0A327W4N8_9BACT</name>
<evidence type="ECO:0000313" key="5">
    <source>
        <dbReference type="EMBL" id="RAJ83336.1"/>
    </source>
</evidence>
<dbReference type="CDD" id="cd04496">
    <property type="entry name" value="SSB_OBF"/>
    <property type="match status" value="1"/>
</dbReference>
<dbReference type="InterPro" id="IPR000424">
    <property type="entry name" value="Primosome_PriB/ssb"/>
</dbReference>
<dbReference type="Proteomes" id="UP000249819">
    <property type="component" value="Unassembled WGS sequence"/>
</dbReference>